<feature type="region of interest" description="Disordered" evidence="2">
    <location>
        <begin position="1"/>
        <end position="31"/>
    </location>
</feature>
<feature type="compositionally biased region" description="Basic residues" evidence="2">
    <location>
        <begin position="1"/>
        <end position="10"/>
    </location>
</feature>
<dbReference type="EMBL" id="BAAAPC010000011">
    <property type="protein sequence ID" value="GAA1999258.1"/>
    <property type="molecule type" value="Genomic_DNA"/>
</dbReference>
<accession>A0ABN2T6J0</accession>
<reference evidence="4 5" key="1">
    <citation type="journal article" date="2019" name="Int. J. Syst. Evol. Microbiol.">
        <title>The Global Catalogue of Microorganisms (GCM) 10K type strain sequencing project: providing services to taxonomists for standard genome sequencing and annotation.</title>
        <authorList>
            <consortium name="The Broad Institute Genomics Platform"/>
            <consortium name="The Broad Institute Genome Sequencing Center for Infectious Disease"/>
            <person name="Wu L."/>
            <person name="Ma J."/>
        </authorList>
    </citation>
    <scope>NUCLEOTIDE SEQUENCE [LARGE SCALE GENOMIC DNA]</scope>
    <source>
        <strain evidence="4 5">JCM 15313</strain>
    </source>
</reference>
<sequence>MSARSPRTRALRREAAQVRGRNGPSRLESMQQDDERAALIALLRMGSGWAKIADSVADSGGALTVLEDRLAHEETLFSPVSDRVSQLLDESRRLLDDWSAQGMDVLVFWEDGYPPQLREIHEMPPVVFTRGEHADDRRAIAVVGSRSASPRGQEIAGNIAERLASEKVTVVSGLAVGIDAAAHATALRAGGRTVAVVGTGIDRYYPKDNRALQDEIAERGMLLSQFLPGSAPTRRSFPMRNAVMSGYAAATIVVEAGEHSGARIQARYALKHGRQVIFTKELLANEWARDFQSRPGVHVVASMDELMEVVHEVFAANESPPGQFADWMEPEGPVW</sequence>
<comment type="caution">
    <text evidence="4">The sequence shown here is derived from an EMBL/GenBank/DDBJ whole genome shotgun (WGS) entry which is preliminary data.</text>
</comment>
<dbReference type="SUPFAM" id="SSF102405">
    <property type="entry name" value="MCP/YpsA-like"/>
    <property type="match status" value="1"/>
</dbReference>
<proteinExistence type="inferred from homology"/>
<dbReference type="InterPro" id="IPR003488">
    <property type="entry name" value="DprA"/>
</dbReference>
<evidence type="ECO:0000256" key="1">
    <source>
        <dbReference type="ARBA" id="ARBA00006525"/>
    </source>
</evidence>
<comment type="similarity">
    <text evidence="1">Belongs to the DprA/Smf family.</text>
</comment>
<dbReference type="Gene3D" id="3.40.50.450">
    <property type="match status" value="1"/>
</dbReference>
<protein>
    <recommendedName>
        <fullName evidence="3">Smf/DprA SLOG domain-containing protein</fullName>
    </recommendedName>
</protein>
<dbReference type="PANTHER" id="PTHR43022:SF1">
    <property type="entry name" value="PROTEIN SMF"/>
    <property type="match status" value="1"/>
</dbReference>
<organism evidence="4 5">
    <name type="scientific">Nocardiopsis rhodophaea</name>
    <dbReference type="NCBI Taxonomy" id="280238"/>
    <lineage>
        <taxon>Bacteria</taxon>
        <taxon>Bacillati</taxon>
        <taxon>Actinomycetota</taxon>
        <taxon>Actinomycetes</taxon>
        <taxon>Streptosporangiales</taxon>
        <taxon>Nocardiopsidaceae</taxon>
        <taxon>Nocardiopsis</taxon>
    </lineage>
</organism>
<dbReference type="InterPro" id="IPR057666">
    <property type="entry name" value="DrpA_SLOG"/>
</dbReference>
<dbReference type="Pfam" id="PF02481">
    <property type="entry name" value="DNA_processg_A"/>
    <property type="match status" value="1"/>
</dbReference>
<evidence type="ECO:0000259" key="3">
    <source>
        <dbReference type="Pfam" id="PF02481"/>
    </source>
</evidence>
<gene>
    <name evidence="4" type="ORF">GCM10009799_28030</name>
</gene>
<dbReference type="PANTHER" id="PTHR43022">
    <property type="entry name" value="PROTEIN SMF"/>
    <property type="match status" value="1"/>
</dbReference>
<keyword evidence="5" id="KW-1185">Reference proteome</keyword>
<feature type="domain" description="Smf/DprA SLOG" evidence="3">
    <location>
        <begin position="105"/>
        <end position="281"/>
    </location>
</feature>
<name>A0ABN2T6J0_9ACTN</name>
<dbReference type="Proteomes" id="UP001501585">
    <property type="component" value="Unassembled WGS sequence"/>
</dbReference>
<evidence type="ECO:0000313" key="4">
    <source>
        <dbReference type="EMBL" id="GAA1999258.1"/>
    </source>
</evidence>
<evidence type="ECO:0000313" key="5">
    <source>
        <dbReference type="Proteomes" id="UP001501585"/>
    </source>
</evidence>
<evidence type="ECO:0000256" key="2">
    <source>
        <dbReference type="SAM" id="MobiDB-lite"/>
    </source>
</evidence>